<evidence type="ECO:0000313" key="1">
    <source>
        <dbReference type="EMBL" id="TCC40177.1"/>
    </source>
</evidence>
<dbReference type="AlphaFoldDB" id="A0A4R0J3C2"/>
<sequence length="356" mass="39383">MTGPARVAYSQIYVESAENYADLGECFAGQRNGLCGAAVAGKLWLVTGLHTGRVGFTVEVHERMPSVEYSAEDVVEAAYRPIGDAALVSWGGSGGPWPLELEPGVDYRVRYSAWNMDAGHQAGPPMDGEPLVDRYLLQFWPARPAPDRVVKETSKQAAYWHKSAREQPTPAQFAEMKLEKARQAEAQRLAEYAAAWGGVLPSERIENIRFARELSAVDRALVDAFERTDPETLRGIARWVARRACVEAGFGRLERIAAILDRMDRGDELYDALNGPLPSLPPGTEAQVTLVLRSRPDRWDDQLDPFENTTLMVTAACDEDPLWAAIAATWLGLGPFTNKTQLLSELRQIFLTREGP</sequence>
<reference evidence="1 2" key="1">
    <citation type="submission" date="2019-02" db="EMBL/GenBank/DDBJ databases">
        <title>Kribbella capetownensis sp. nov. and Kribbella speibonae sp. nov., isolated from soil.</title>
        <authorList>
            <person name="Curtis S.M."/>
            <person name="Norton I."/>
            <person name="Everest G.J."/>
            <person name="Meyers P.R."/>
        </authorList>
    </citation>
    <scope>NUCLEOTIDE SEQUENCE [LARGE SCALE GENOMIC DNA]</scope>
    <source>
        <strain evidence="1 2">YM55</strain>
    </source>
</reference>
<dbReference type="EMBL" id="SJKC01000001">
    <property type="protein sequence ID" value="TCC40177.1"/>
    <property type="molecule type" value="Genomic_DNA"/>
</dbReference>
<proteinExistence type="predicted"/>
<protein>
    <submittedName>
        <fullName evidence="1">Uncharacterized protein</fullName>
    </submittedName>
</protein>
<accession>A0A4R0J3C2</accession>
<evidence type="ECO:0000313" key="2">
    <source>
        <dbReference type="Proteomes" id="UP000294225"/>
    </source>
</evidence>
<dbReference type="RefSeq" id="WP_131494977.1">
    <property type="nucleotide sequence ID" value="NZ_SJKC01000001.1"/>
</dbReference>
<gene>
    <name evidence="1" type="ORF">E0H92_00205</name>
</gene>
<comment type="caution">
    <text evidence="1">The sequence shown here is derived from an EMBL/GenBank/DDBJ whole genome shotgun (WGS) entry which is preliminary data.</text>
</comment>
<organism evidence="1 2">
    <name type="scientific">Kribbella speibonae</name>
    <dbReference type="NCBI Taxonomy" id="1572660"/>
    <lineage>
        <taxon>Bacteria</taxon>
        <taxon>Bacillati</taxon>
        <taxon>Actinomycetota</taxon>
        <taxon>Actinomycetes</taxon>
        <taxon>Propionibacteriales</taxon>
        <taxon>Kribbellaceae</taxon>
        <taxon>Kribbella</taxon>
    </lineage>
</organism>
<dbReference type="Proteomes" id="UP000294225">
    <property type="component" value="Unassembled WGS sequence"/>
</dbReference>
<name>A0A4R0J3C2_9ACTN</name>